<dbReference type="GeneID" id="6079175"/>
<accession>B0DHL6</accession>
<dbReference type="AlphaFoldDB" id="B0DHL6"/>
<dbReference type="RefSeq" id="XP_001883425.1">
    <property type="nucleotide sequence ID" value="XM_001883390.1"/>
</dbReference>
<dbReference type="Proteomes" id="UP000001194">
    <property type="component" value="Unassembled WGS sequence"/>
</dbReference>
<dbReference type="InParanoid" id="B0DHL6"/>
<sequence length="191" mass="21471">MSGTQLGRWANNGVCRENKADHSLLPYLTGALELATWRSISMKSSLSFALLPKLSQDPNENCLFLCLYSTHCHYTSHAGHWSPAPPSFCQKVEIPEKVYPEKTKLRCQFVSDFYVLGLELMAFSPEIVPRSYEMLGLAAHIRQSTFTLGIITQIHEMLGAAVLIWRSNMWGVKIHTPKIELPRPQKTGGPN</sequence>
<name>B0DHL6_LACBS</name>
<keyword evidence="2" id="KW-1185">Reference proteome</keyword>
<dbReference type="EMBL" id="DS547111">
    <property type="protein sequence ID" value="EDR05749.1"/>
    <property type="molecule type" value="Genomic_DNA"/>
</dbReference>
<proteinExistence type="predicted"/>
<protein>
    <submittedName>
        <fullName evidence="1">Predicted protein</fullName>
    </submittedName>
</protein>
<evidence type="ECO:0000313" key="2">
    <source>
        <dbReference type="Proteomes" id="UP000001194"/>
    </source>
</evidence>
<dbReference type="HOGENOM" id="CLU_1421645_0_0_1"/>
<gene>
    <name evidence="1" type="ORF">LACBIDRAFT_329302</name>
</gene>
<reference evidence="1 2" key="1">
    <citation type="journal article" date="2008" name="Nature">
        <title>The genome of Laccaria bicolor provides insights into mycorrhizal symbiosis.</title>
        <authorList>
            <person name="Martin F."/>
            <person name="Aerts A."/>
            <person name="Ahren D."/>
            <person name="Brun A."/>
            <person name="Danchin E.G.J."/>
            <person name="Duchaussoy F."/>
            <person name="Gibon J."/>
            <person name="Kohler A."/>
            <person name="Lindquist E."/>
            <person name="Pereda V."/>
            <person name="Salamov A."/>
            <person name="Shapiro H.J."/>
            <person name="Wuyts J."/>
            <person name="Blaudez D."/>
            <person name="Buee M."/>
            <person name="Brokstein P."/>
            <person name="Canbaeck B."/>
            <person name="Cohen D."/>
            <person name="Courty P.E."/>
            <person name="Coutinho P.M."/>
            <person name="Delaruelle C."/>
            <person name="Detter J.C."/>
            <person name="Deveau A."/>
            <person name="DiFazio S."/>
            <person name="Duplessis S."/>
            <person name="Fraissinet-Tachet L."/>
            <person name="Lucic E."/>
            <person name="Frey-Klett P."/>
            <person name="Fourrey C."/>
            <person name="Feussner I."/>
            <person name="Gay G."/>
            <person name="Grimwood J."/>
            <person name="Hoegger P.J."/>
            <person name="Jain P."/>
            <person name="Kilaru S."/>
            <person name="Labbe J."/>
            <person name="Lin Y.C."/>
            <person name="Legue V."/>
            <person name="Le Tacon F."/>
            <person name="Marmeisse R."/>
            <person name="Melayah D."/>
            <person name="Montanini B."/>
            <person name="Muratet M."/>
            <person name="Nehls U."/>
            <person name="Niculita-Hirzel H."/>
            <person name="Oudot-Le Secq M.P."/>
            <person name="Peter M."/>
            <person name="Quesneville H."/>
            <person name="Rajashekar B."/>
            <person name="Reich M."/>
            <person name="Rouhier N."/>
            <person name="Schmutz J."/>
            <person name="Yin T."/>
            <person name="Chalot M."/>
            <person name="Henrissat B."/>
            <person name="Kuees U."/>
            <person name="Lucas S."/>
            <person name="Van de Peer Y."/>
            <person name="Podila G.K."/>
            <person name="Polle A."/>
            <person name="Pukkila P.J."/>
            <person name="Richardson P.M."/>
            <person name="Rouze P."/>
            <person name="Sanders I.R."/>
            <person name="Stajich J.E."/>
            <person name="Tunlid A."/>
            <person name="Tuskan G."/>
            <person name="Grigoriev I.V."/>
        </authorList>
    </citation>
    <scope>NUCLEOTIDE SEQUENCE [LARGE SCALE GENOMIC DNA]</scope>
    <source>
        <strain evidence="2">S238N-H82 / ATCC MYA-4686</strain>
    </source>
</reference>
<organism evidence="2">
    <name type="scientific">Laccaria bicolor (strain S238N-H82 / ATCC MYA-4686)</name>
    <name type="common">Bicoloured deceiver</name>
    <name type="synonym">Laccaria laccata var. bicolor</name>
    <dbReference type="NCBI Taxonomy" id="486041"/>
    <lineage>
        <taxon>Eukaryota</taxon>
        <taxon>Fungi</taxon>
        <taxon>Dikarya</taxon>
        <taxon>Basidiomycota</taxon>
        <taxon>Agaricomycotina</taxon>
        <taxon>Agaricomycetes</taxon>
        <taxon>Agaricomycetidae</taxon>
        <taxon>Agaricales</taxon>
        <taxon>Agaricineae</taxon>
        <taxon>Hydnangiaceae</taxon>
        <taxon>Laccaria</taxon>
    </lineage>
</organism>
<evidence type="ECO:0000313" key="1">
    <source>
        <dbReference type="EMBL" id="EDR05749.1"/>
    </source>
</evidence>
<dbReference type="KEGG" id="lbc:LACBIDRAFT_329302"/>